<dbReference type="GO" id="GO:0055085">
    <property type="term" value="P:transmembrane transport"/>
    <property type="evidence" value="ECO:0007669"/>
    <property type="project" value="InterPro"/>
</dbReference>
<dbReference type="AlphaFoldDB" id="A0A0B2UIU3"/>
<dbReference type="InParanoid" id="A0A0B2UIU3"/>
<dbReference type="Proteomes" id="UP000031056">
    <property type="component" value="Unassembled WGS sequence"/>
</dbReference>
<feature type="transmembrane region" description="Helical" evidence="6">
    <location>
        <begin position="346"/>
        <end position="364"/>
    </location>
</feature>
<evidence type="ECO:0000256" key="3">
    <source>
        <dbReference type="ARBA" id="ARBA00022692"/>
    </source>
</evidence>
<evidence type="ECO:0000313" key="8">
    <source>
        <dbReference type="EMBL" id="KHN69154.1"/>
    </source>
</evidence>
<protein>
    <recommendedName>
        <fullName evidence="7">Sodium/calcium exchanger membrane region domain-containing protein</fullName>
    </recommendedName>
</protein>
<feature type="transmembrane region" description="Helical" evidence="6">
    <location>
        <begin position="56"/>
        <end position="77"/>
    </location>
</feature>
<dbReference type="GeneID" id="26262294"/>
<feature type="transmembrane region" description="Helical" evidence="6">
    <location>
        <begin position="15"/>
        <end position="36"/>
    </location>
</feature>
<keyword evidence="3 6" id="KW-0812">Transmembrane</keyword>
<organism evidence="8 9">
    <name type="scientific">Ordospora colligata OC4</name>
    <dbReference type="NCBI Taxonomy" id="1354746"/>
    <lineage>
        <taxon>Eukaryota</taxon>
        <taxon>Fungi</taxon>
        <taxon>Fungi incertae sedis</taxon>
        <taxon>Microsporidia</taxon>
        <taxon>Ordosporidae</taxon>
        <taxon>Ordospora</taxon>
    </lineage>
</organism>
<comment type="caution">
    <text evidence="8">The sequence shown here is derived from an EMBL/GenBank/DDBJ whole genome shotgun (WGS) entry which is preliminary data.</text>
</comment>
<comment type="subcellular location">
    <subcellularLocation>
        <location evidence="1">Membrane</location>
        <topology evidence="1">Multi-pass membrane protein</topology>
    </subcellularLocation>
</comment>
<evidence type="ECO:0000313" key="9">
    <source>
        <dbReference type="Proteomes" id="UP000031056"/>
    </source>
</evidence>
<feature type="transmembrane region" description="Helical" evidence="6">
    <location>
        <begin position="276"/>
        <end position="299"/>
    </location>
</feature>
<dbReference type="EMBL" id="JOKQ01000009">
    <property type="protein sequence ID" value="KHN69154.1"/>
    <property type="molecule type" value="Genomic_DNA"/>
</dbReference>
<accession>A0A0B2UIU3</accession>
<dbReference type="Gene3D" id="1.20.1420.30">
    <property type="entry name" value="NCX, central ion-binding region"/>
    <property type="match status" value="1"/>
</dbReference>
<dbReference type="Pfam" id="PF01699">
    <property type="entry name" value="Na_Ca_ex"/>
    <property type="match status" value="1"/>
</dbReference>
<sequence length="437" mass="48460">MFPGSLQLFPDSLPLPVYMMINGSLLALAALLSVFYAQEYHTRITRFFIMKTENTFMRALILCLLNSMPKIVLLASLHSASSLSIFSSVLSGSTQLSVAITLAIVLLSAKSNFVVHHMSFYKDIFFMEASHLLLLIMLSNASASSFIPFMSLCVFAIFLTNTITIPSYISQVPSNSVSSRTFALDDIPHTTGRALTYPLRLVFDALLLNHSYMPHEVAKKKPYAAIFSPTINMMIVLSYFGMHFEYTTILALMICALLFGSLLYTFVKKRIMSNALYVYSFAAATALFSVIMVGTSSMIKNIAEVSGVGSQLLSGTLLSMLANIVEIVTCMHYARSSMPEMASCSVMYSPVFNSLLFLPLIKIALGRDTLYAGIQNIANAPFVYFSYVFILAEIKVLFVNYLLRHQKLTKDLGYTLIVVYLLFIAGFAVEGKTHLCK</sequence>
<feature type="transmembrane region" description="Helical" evidence="6">
    <location>
        <begin position="311"/>
        <end position="334"/>
    </location>
</feature>
<feature type="domain" description="Sodium/calcium exchanger membrane region" evidence="7">
    <location>
        <begin position="280"/>
        <end position="426"/>
    </location>
</feature>
<feature type="transmembrane region" description="Helical" evidence="6">
    <location>
        <begin position="384"/>
        <end position="403"/>
    </location>
</feature>
<feature type="transmembrane region" description="Helical" evidence="6">
    <location>
        <begin position="146"/>
        <end position="169"/>
    </location>
</feature>
<dbReference type="VEuPathDB" id="MicrosporidiaDB:M896_090800"/>
<keyword evidence="5 6" id="KW-0472">Membrane</keyword>
<dbReference type="OrthoDB" id="407410at2759"/>
<dbReference type="GO" id="GO:0016020">
    <property type="term" value="C:membrane"/>
    <property type="evidence" value="ECO:0007669"/>
    <property type="project" value="UniProtKB-SubCell"/>
</dbReference>
<feature type="transmembrane region" description="Helical" evidence="6">
    <location>
        <begin position="248"/>
        <end position="267"/>
    </location>
</feature>
<evidence type="ECO:0000256" key="1">
    <source>
        <dbReference type="ARBA" id="ARBA00004141"/>
    </source>
</evidence>
<dbReference type="InterPro" id="IPR004837">
    <property type="entry name" value="NaCa_Exmemb"/>
</dbReference>
<evidence type="ECO:0000256" key="5">
    <source>
        <dbReference type="ARBA" id="ARBA00023136"/>
    </source>
</evidence>
<comment type="similarity">
    <text evidence="2">Belongs to the Ca(2+):cation antiporter (CaCA) (TC 2.A.19) family.</text>
</comment>
<feature type="transmembrane region" description="Helical" evidence="6">
    <location>
        <begin position="83"/>
        <end position="108"/>
    </location>
</feature>
<feature type="transmembrane region" description="Helical" evidence="6">
    <location>
        <begin position="412"/>
        <end position="429"/>
    </location>
</feature>
<proteinExistence type="inferred from homology"/>
<evidence type="ECO:0000256" key="4">
    <source>
        <dbReference type="ARBA" id="ARBA00022989"/>
    </source>
</evidence>
<evidence type="ECO:0000259" key="7">
    <source>
        <dbReference type="Pfam" id="PF01699"/>
    </source>
</evidence>
<keyword evidence="4 6" id="KW-1133">Transmembrane helix</keyword>
<dbReference type="RefSeq" id="XP_014563196.1">
    <property type="nucleotide sequence ID" value="XM_014707710.1"/>
</dbReference>
<name>A0A0B2UIU3_9MICR</name>
<keyword evidence="9" id="KW-1185">Reference proteome</keyword>
<evidence type="ECO:0000256" key="2">
    <source>
        <dbReference type="ARBA" id="ARBA00008170"/>
    </source>
</evidence>
<dbReference type="HOGENOM" id="CLU_630091_0_0_1"/>
<gene>
    <name evidence="8" type="ORF">M896_090800</name>
</gene>
<dbReference type="InterPro" id="IPR044880">
    <property type="entry name" value="NCX_ion-bd_dom_sf"/>
</dbReference>
<evidence type="ECO:0000256" key="6">
    <source>
        <dbReference type="SAM" id="Phobius"/>
    </source>
</evidence>
<reference evidence="8 9" key="1">
    <citation type="journal article" date="2014" name="MBio">
        <title>The Ordospora colligata genome; evolution of extreme reduction in microsporidia and host-to-parasite horizontal gene transfer.</title>
        <authorList>
            <person name="Pombert J.-F."/>
            <person name="Haag K.L."/>
            <person name="Beidas S."/>
            <person name="Ebert D."/>
            <person name="Keeling P.J."/>
        </authorList>
    </citation>
    <scope>NUCLEOTIDE SEQUENCE [LARGE SCALE GENOMIC DNA]</scope>
    <source>
        <strain evidence="8 9">OC4</strain>
    </source>
</reference>